<dbReference type="Pfam" id="PF21973">
    <property type="entry name" value="DUF6925"/>
    <property type="match status" value="1"/>
</dbReference>
<keyword evidence="2" id="KW-1185">Reference proteome</keyword>
<dbReference type="RefSeq" id="WP_215604628.1">
    <property type="nucleotide sequence ID" value="NZ_CP076136.1"/>
</dbReference>
<dbReference type="Proteomes" id="UP000676951">
    <property type="component" value="Chromosome"/>
</dbReference>
<proteinExistence type="predicted"/>
<accession>A0A975RXZ2</accession>
<evidence type="ECO:0000313" key="2">
    <source>
        <dbReference type="Proteomes" id="UP000676951"/>
    </source>
</evidence>
<name>A0A975RXZ2_9BRAD</name>
<organism evidence="1 2">
    <name type="scientific">Bradyrhizobium sediminis</name>
    <dbReference type="NCBI Taxonomy" id="2840469"/>
    <lineage>
        <taxon>Bacteria</taxon>
        <taxon>Pseudomonadati</taxon>
        <taxon>Pseudomonadota</taxon>
        <taxon>Alphaproteobacteria</taxon>
        <taxon>Hyphomicrobiales</taxon>
        <taxon>Nitrobacteraceae</taxon>
        <taxon>Bradyrhizobium</taxon>
    </lineage>
</organism>
<dbReference type="AlphaFoldDB" id="A0A975RXZ2"/>
<evidence type="ECO:0000313" key="1">
    <source>
        <dbReference type="EMBL" id="QWG23879.1"/>
    </source>
</evidence>
<gene>
    <name evidence="1" type="ORF">KMZ93_02760</name>
</gene>
<protein>
    <submittedName>
        <fullName evidence="1">Uncharacterized protein</fullName>
    </submittedName>
</protein>
<dbReference type="EMBL" id="CP076136">
    <property type="protein sequence ID" value="QWG23879.1"/>
    <property type="molecule type" value="Genomic_DNA"/>
</dbReference>
<dbReference type="InterPro" id="IPR053838">
    <property type="entry name" value="DUF6925"/>
</dbReference>
<sequence>MRAATIDLLQGAIADPDTQWSLGTFGAIAEFSRDRDEPVALRQADDAVSAVTPRGGIVIRHHPRNRPLASESITKSGWNQRIALCLTDDDGAMGGRTVLTELGADRDDALRAEDRESVLFDLGLGAPHADFCVRVCDRDTAAQLRRHAGRAVFEPGNPAMGLILAANPHRVFISRLGRIEVYQPIPHASGKSPDGPHTHVLLKLLKSGRTHPATEPIPEGWVPCAHLYPPHPARDRLGEPRPFDATRHDSFQEMIERFGPPETSAIKRRVMEAIDANQPPSALAQNRHGRTTIRIALRQMKAAGHLSPALQSWVENFDPAGLESDADEADLHHDC</sequence>
<reference evidence="1 2" key="1">
    <citation type="submission" date="2021-06" db="EMBL/GenBank/DDBJ databases">
        <title>Bradyrhizobium sp. S2-11-4 Genome sequencing.</title>
        <authorList>
            <person name="Jin L."/>
        </authorList>
    </citation>
    <scope>NUCLEOTIDE SEQUENCE [LARGE SCALE GENOMIC DNA]</scope>
    <source>
        <strain evidence="1 2">S2-11-4</strain>
    </source>
</reference>